<dbReference type="Proteomes" id="UP000005640">
    <property type="component" value="Chromosome 1"/>
</dbReference>
<reference evidence="2 3" key="1">
    <citation type="journal article" date="2001" name="Nature">
        <title>Initial sequencing and analysis of the human genome.</title>
        <authorList>
            <consortium name="International Human Genome Sequencing Consortium"/>
            <person name="Lander E.S."/>
            <person name="Linton L.M."/>
            <person name="Birren B."/>
            <person name="Nusbaum C."/>
            <person name="Zody M.C."/>
            <person name="Baldwin J."/>
            <person name="Devon K."/>
            <person name="Dewar K."/>
            <person name="Doyle M."/>
            <person name="FitzHugh W."/>
            <person name="Funke R."/>
            <person name="Gage D."/>
            <person name="Harris K."/>
            <person name="Heaford A."/>
            <person name="Howland J."/>
            <person name="Kann L."/>
            <person name="Lehoczky J."/>
            <person name="LeVine R."/>
            <person name="McEwan P."/>
            <person name="McKernan K."/>
            <person name="Meldrim J."/>
            <person name="Mesirov J.P."/>
            <person name="Miranda C."/>
            <person name="Morris W."/>
            <person name="Naylor J."/>
            <person name="Raymond C."/>
            <person name="Rosetti M."/>
            <person name="Santos R."/>
            <person name="Sheridan A."/>
            <person name="Sougnez C."/>
            <person name="Stange-Thomann N."/>
            <person name="Stojanovic N."/>
            <person name="Subramanian A."/>
            <person name="Wyman D."/>
            <person name="Rogers J."/>
            <person name="Sulston J."/>
            <person name="Ainscough R."/>
            <person name="Beck S."/>
            <person name="Bentley D."/>
            <person name="Burton J."/>
            <person name="Clee C."/>
            <person name="Carter N."/>
            <person name="Coulson A."/>
            <person name="Deadman R."/>
            <person name="Deloukas P."/>
            <person name="Dunham A."/>
            <person name="Dunham I."/>
            <person name="Durbin R."/>
            <person name="French L."/>
            <person name="Grafham D."/>
            <person name="Gregory S."/>
            <person name="Hubbard T."/>
            <person name="Humphray S."/>
            <person name="Hunt A."/>
            <person name="Jones M."/>
            <person name="Lloyd C."/>
            <person name="McMurray A."/>
            <person name="Matthews L."/>
            <person name="Mercer S."/>
            <person name="Milne S."/>
            <person name="Mullikin J.C."/>
            <person name="Mungall A."/>
            <person name="Plumb R."/>
            <person name="Ross M."/>
            <person name="Shownkeen R."/>
            <person name="Sims S."/>
            <person name="Waterston R.H."/>
            <person name="Wilson R.K."/>
            <person name="Hillier L.W."/>
            <person name="McPherson J.D."/>
            <person name="Marra M.A."/>
            <person name="Mardis E.R."/>
            <person name="Fulton L.A."/>
            <person name="Chinwalla A.T."/>
            <person name="Pepin K.H."/>
            <person name="Gish W.R."/>
            <person name="Chissoe S.L."/>
            <person name="Wendl M.C."/>
            <person name="Delehaunty K.D."/>
            <person name="Miner T.L."/>
            <person name="Delehaunty A."/>
            <person name="Kramer J.B."/>
            <person name="Cook L.L."/>
            <person name="Fulton R.S."/>
            <person name="Johnson D.L."/>
            <person name="Minx P.J."/>
            <person name="Clifton S.W."/>
            <person name="Hawkins T."/>
            <person name="Branscomb E."/>
            <person name="Predki P."/>
            <person name="Richardson P."/>
            <person name="Wenning S."/>
            <person name="Slezak T."/>
            <person name="Doggett N."/>
            <person name="Cheng J.F."/>
            <person name="Olsen A."/>
            <person name="Lucas S."/>
            <person name="Elkin C."/>
            <person name="Uberbacher E."/>
            <person name="Frazier M."/>
            <person name="Gibbs R.A."/>
            <person name="Muzny D.M."/>
            <person name="Scherer S.E."/>
            <person name="Bouck J.B."/>
            <person name="Sodergren E.J."/>
            <person name="Worley K.C."/>
            <person name="Rives C.M."/>
            <person name="Gorrell J.H."/>
            <person name="Metzker M.L."/>
            <person name="Naylor S.L."/>
            <person name="Kucherlapati R.S."/>
            <person name="Nelson D.L."/>
            <person name="Weinstock G.M."/>
            <person name="Sakaki Y."/>
            <person name="Fujiyama A."/>
            <person name="Hattori M."/>
            <person name="Yada T."/>
            <person name="Toyoda A."/>
            <person name="Itoh T."/>
            <person name="Kawagoe C."/>
            <person name="Watanabe H."/>
            <person name="Totoki Y."/>
            <person name="Taylor T."/>
            <person name="Weissenbach J."/>
            <person name="Heilig R."/>
            <person name="Saurin W."/>
            <person name="Artiguenave F."/>
            <person name="Brottier P."/>
            <person name="Bruls T."/>
            <person name="Pelletier E."/>
            <person name="Robert C."/>
            <person name="Wincker P."/>
            <person name="Smith D.R."/>
            <person name="Doucette-Stamm L."/>
            <person name="Rubenfield M."/>
            <person name="Weinstock K."/>
            <person name="Lee H.M."/>
            <person name="Dubois J."/>
            <person name="Rosenthal A."/>
            <person name="Platzer M."/>
            <person name="Nyakatura G."/>
            <person name="Taudien S."/>
            <person name="Rump A."/>
            <person name="Yang H."/>
            <person name="Yu J."/>
            <person name="Wang J."/>
            <person name="Huang G."/>
            <person name="Gu J."/>
            <person name="Hood L."/>
            <person name="Rowen L."/>
            <person name="Madan A."/>
            <person name="Qin S."/>
            <person name="Davis R.W."/>
            <person name="Federspiel N.A."/>
            <person name="Abola A.P."/>
            <person name="Proctor M.J."/>
            <person name="Myers R.M."/>
            <person name="Schmutz J."/>
            <person name="Dickson M."/>
            <person name="Grimwood J."/>
            <person name="Cox D.R."/>
            <person name="Olson M.V."/>
            <person name="Kaul R."/>
            <person name="Raymond C."/>
            <person name="Shimizu N."/>
            <person name="Kawasaki K."/>
            <person name="Minoshima S."/>
            <person name="Evans G.A."/>
            <person name="Athanasiou M."/>
            <person name="Schultz R."/>
            <person name="Roe B.A."/>
            <person name="Chen F."/>
            <person name="Pan H."/>
            <person name="Ramser J."/>
            <person name="Lehrach H."/>
            <person name="Reinhardt R."/>
            <person name="McCombie W.R."/>
            <person name="de la Bastide M."/>
            <person name="Dedhia N."/>
            <person name="Blocker H."/>
            <person name="Hornischer K."/>
            <person name="Nordsiek G."/>
            <person name="Agarwala R."/>
            <person name="Aravind L."/>
            <person name="Bailey J.A."/>
            <person name="Bateman A."/>
            <person name="Batzoglou S."/>
            <person name="Birney E."/>
            <person name="Bork P."/>
            <person name="Brown D.G."/>
            <person name="Burge C.B."/>
            <person name="Cerutti L."/>
            <person name="Chen H.C."/>
            <person name="Church D."/>
            <person name="Clamp M."/>
            <person name="Copley R.R."/>
            <person name="Doerks T."/>
            <person name="Eddy S.R."/>
            <person name="Eichler E.E."/>
            <person name="Furey T.S."/>
            <person name="Galagan J."/>
            <person name="Gilbert J.G."/>
            <person name="Harmon C."/>
            <person name="Hayashizaki Y."/>
            <person name="Haussler D."/>
            <person name="Hermjakob H."/>
            <person name="Hokamp K."/>
            <person name="Jang W."/>
            <person name="Johnson L.S."/>
            <person name="Jones T.A."/>
            <person name="Kasif S."/>
            <person name="Kaspryzk A."/>
            <person name="Kennedy S."/>
            <person name="Kent W.J."/>
            <person name="Kitts P."/>
            <person name="Koonin E.V."/>
            <person name="Korf I."/>
            <person name="Kulp D."/>
            <person name="Lancet D."/>
            <person name="Lowe T.M."/>
            <person name="McLysaght A."/>
            <person name="Mikkelsen T."/>
            <person name="Moran J.V."/>
            <person name="Mulder N."/>
            <person name="Pollara V.J."/>
            <person name="Ponting C.P."/>
            <person name="Schuler G."/>
            <person name="Schultz J."/>
            <person name="Slater G."/>
            <person name="Smit A.F."/>
            <person name="Stupka E."/>
            <person name="Szustakowski J."/>
            <person name="Thierry-Mieg D."/>
            <person name="Thierry-Mieg J."/>
            <person name="Wagner L."/>
            <person name="Wallis J."/>
            <person name="Wheeler R."/>
            <person name="Williams A."/>
            <person name="Wolf Y.I."/>
            <person name="Wolfe K.H."/>
            <person name="Yang S.P."/>
            <person name="Yeh R.F."/>
            <person name="Collins F."/>
            <person name="Guyer M.S."/>
            <person name="Peterson J."/>
            <person name="Felsenfeld A."/>
            <person name="Wetterstrand K.A."/>
            <person name="Patrinos A."/>
            <person name="Morgan M.J."/>
            <person name="de Jong P."/>
            <person name="Catanese J.J."/>
            <person name="Osoegawa K."/>
            <person name="Shizuya H."/>
            <person name="Choi S."/>
            <person name="Chen Y.J."/>
        </authorList>
    </citation>
    <scope>NUCLEOTIDE SEQUENCE [LARGE SCALE GENOMIC DNA]</scope>
</reference>
<dbReference type="Ensembl" id="ENST00000695599.1">
    <property type="protein sequence ID" value="ENSP00000512046.1"/>
    <property type="gene ID" value="ENSG00000004455.19"/>
</dbReference>
<gene>
    <name evidence="2" type="primary">AK2</name>
</gene>
<organism evidence="2 3">
    <name type="scientific">Homo sapiens</name>
    <name type="common">Human</name>
    <dbReference type="NCBI Taxonomy" id="9606"/>
    <lineage>
        <taxon>Eukaryota</taxon>
        <taxon>Metazoa</taxon>
        <taxon>Chordata</taxon>
        <taxon>Craniata</taxon>
        <taxon>Vertebrata</taxon>
        <taxon>Euteleostomi</taxon>
        <taxon>Mammalia</taxon>
        <taxon>Eutheria</taxon>
        <taxon>Euarchontoglires</taxon>
        <taxon>Primates</taxon>
        <taxon>Haplorrhini</taxon>
        <taxon>Catarrhini</taxon>
        <taxon>Hominidae</taxon>
        <taxon>Homo</taxon>
    </lineage>
</organism>
<dbReference type="Ensembl" id="ENST00000695599.1">
    <property type="protein sequence ID" value="ENSP00000512046.1"/>
    <property type="gene ID" value="ENSG00000004455.18"/>
</dbReference>
<dbReference type="EMBL" id="AL020995">
    <property type="status" value="NOT_ANNOTATED_CDS"/>
    <property type="molecule type" value="Genomic_DNA"/>
</dbReference>
<dbReference type="OpenTargets" id="ENSG00000004455"/>
<keyword evidence="4 5" id="KW-1267">Proteomics identification</keyword>
<dbReference type="OrthoDB" id="439792at2759"/>
<dbReference type="Gene3D" id="3.40.50.300">
    <property type="entry name" value="P-loop containing nucleotide triphosphate hydrolases"/>
    <property type="match status" value="1"/>
</dbReference>
<evidence type="ECO:0000313" key="2">
    <source>
        <dbReference type="Ensembl" id="ENSP00000512046.1"/>
    </source>
</evidence>
<evidence type="ECO:0000313" key="3">
    <source>
        <dbReference type="Proteomes" id="UP000005640"/>
    </source>
</evidence>
<evidence type="ECO:0007829" key="5">
    <source>
        <dbReference type="ProteomicsDB" id="A0A8Q3SHW4"/>
    </source>
</evidence>
<sequence>MAPSVPAAEPEYPKGIRAVLLGPPGAGKGTQVSGRTGLGGGAC</sequence>
<evidence type="ECO:0007829" key="4">
    <source>
        <dbReference type="PeptideAtlas" id="A0A8Q3SHW4"/>
    </source>
</evidence>
<dbReference type="AlphaFoldDB" id="A0A8Q3SHW4"/>
<evidence type="ECO:0000256" key="1">
    <source>
        <dbReference type="SAM" id="MobiDB-lite"/>
    </source>
</evidence>
<proteinExistence type="evidence at protein level"/>
<dbReference type="GeneTree" id="ENSGT00940000154576"/>
<accession>A0A8Q3SHW4</accession>
<dbReference type="HGNC" id="HGNC:362">
    <property type="gene designation" value="AK2"/>
</dbReference>
<reference evidence="2" key="5">
    <citation type="submission" date="2025-09" db="UniProtKB">
        <authorList>
            <consortium name="Ensembl"/>
        </authorList>
    </citation>
    <scope>IDENTIFICATION</scope>
</reference>
<protein>
    <submittedName>
        <fullName evidence="2">Adenylate kinase 2</fullName>
    </submittedName>
</protein>
<reference evidence="2 3" key="2">
    <citation type="journal article" date="2004" name="Nature">
        <title>Finishing the euchromatic sequence of the human genome.</title>
        <authorList>
            <consortium name="International Human Genome Sequencing Consortium"/>
        </authorList>
    </citation>
    <scope>NUCLEOTIDE SEQUENCE [LARGE SCALE GENOMIC DNA]</scope>
</reference>
<feature type="region of interest" description="Disordered" evidence="1">
    <location>
        <begin position="23"/>
        <end position="43"/>
    </location>
</feature>
<reference evidence="2" key="4">
    <citation type="submission" date="2025-08" db="UniProtKB">
        <authorList>
            <consortium name="Ensembl"/>
        </authorList>
    </citation>
    <scope>IDENTIFICATION</scope>
</reference>
<keyword evidence="3" id="KW-1185">Reference proteome</keyword>
<dbReference type="InterPro" id="IPR027417">
    <property type="entry name" value="P-loop_NTPase"/>
</dbReference>
<reference evidence="2 3" key="3">
    <citation type="journal article" date="2006" name="Nature">
        <title>The DNA sequence and biological annotation of human chromosome 1.</title>
        <authorList>
            <person name="Gregory S.G."/>
            <person name="Barlow K.F."/>
            <person name="McLay K.E."/>
            <person name="Kaul R."/>
            <person name="Swarbreck D."/>
            <person name="Dunham A."/>
            <person name="Scott C.E."/>
            <person name="Howe K.L."/>
            <person name="Woodfine K."/>
            <person name="Spencer C.C."/>
            <person name="Jones M.C."/>
            <person name="Gillson C."/>
            <person name="Searle S."/>
            <person name="Zhou Y."/>
            <person name="Kokocinski F."/>
            <person name="McDonald L."/>
            <person name="Evans R."/>
            <person name="Phillips K."/>
            <person name="Atkinson A."/>
            <person name="Cooper R."/>
            <person name="Jones C."/>
            <person name="Hall R.E."/>
            <person name="Andrews T.D."/>
            <person name="Lloyd C."/>
            <person name="Ainscough R."/>
            <person name="Almeida J.P."/>
            <person name="Ambrose K.D."/>
            <person name="Anderson F."/>
            <person name="Andrew R.W."/>
            <person name="Ashwell R.I."/>
            <person name="Aubin K."/>
            <person name="Babbage A.K."/>
            <person name="Bagguley C.L."/>
            <person name="Bailey J."/>
            <person name="Beasley H."/>
            <person name="Bethel G."/>
            <person name="Bird C.P."/>
            <person name="Bray-Allen S."/>
            <person name="Brown J.Y."/>
            <person name="Brown A.J."/>
            <person name="Buckley D."/>
            <person name="Burton J."/>
            <person name="Bye J."/>
            <person name="Carder C."/>
            <person name="Chapman J.C."/>
            <person name="Clark S.Y."/>
            <person name="Clarke G."/>
            <person name="Clee C."/>
            <person name="Cobley V."/>
            <person name="Collier R.E."/>
            <person name="Corby N."/>
            <person name="Coville G.J."/>
            <person name="Davies J."/>
            <person name="Deadman R."/>
            <person name="Dunn M."/>
            <person name="Earthrowl M."/>
            <person name="Ellington A.G."/>
            <person name="Errington H."/>
            <person name="Frankish A."/>
            <person name="Frankland J."/>
            <person name="French L."/>
            <person name="Garner P."/>
            <person name="Garnett J."/>
            <person name="Gay L."/>
            <person name="Ghori M.R."/>
            <person name="Gibson R."/>
            <person name="Gilby L.M."/>
            <person name="Gillett W."/>
            <person name="Glithero R.J."/>
            <person name="Grafham D.V."/>
            <person name="Griffiths C."/>
            <person name="Griffiths-Jones S."/>
            <person name="Grocock R."/>
            <person name="Hammond S."/>
            <person name="Harrison E.S."/>
            <person name="Hart E."/>
            <person name="Haugen E."/>
            <person name="Heath P.D."/>
            <person name="Holmes S."/>
            <person name="Holt K."/>
            <person name="Howden P.J."/>
            <person name="Hunt A.R."/>
            <person name="Hunt S.E."/>
            <person name="Hunter G."/>
            <person name="Isherwood J."/>
            <person name="James R."/>
            <person name="Johnson C."/>
            <person name="Johnson D."/>
            <person name="Joy A."/>
            <person name="Kay M."/>
            <person name="Kershaw J.K."/>
            <person name="Kibukawa M."/>
            <person name="Kimberley A.M."/>
            <person name="King A."/>
            <person name="Knights A.J."/>
            <person name="Lad H."/>
            <person name="Laird G."/>
            <person name="Lawlor S."/>
            <person name="Leongamornlert D.A."/>
            <person name="Lloyd D.M."/>
            <person name="Loveland J."/>
            <person name="Lovell J."/>
            <person name="Lush M.J."/>
            <person name="Lyne R."/>
            <person name="Martin S."/>
            <person name="Mashreghi-Mohammadi M."/>
            <person name="Matthews L."/>
            <person name="Matthews N.S."/>
            <person name="McLaren S."/>
            <person name="Milne S."/>
            <person name="Mistry S."/>
            <person name="Moore M.J."/>
            <person name="Nickerson T."/>
            <person name="O'Dell C.N."/>
            <person name="Oliver K."/>
            <person name="Palmeiri A."/>
            <person name="Palmer S.A."/>
            <person name="Parker A."/>
            <person name="Patel D."/>
            <person name="Pearce A.V."/>
            <person name="Peck A.I."/>
            <person name="Pelan S."/>
            <person name="Phelps K."/>
            <person name="Phillimore B.J."/>
            <person name="Plumb R."/>
            <person name="Rajan J."/>
            <person name="Raymond C."/>
            <person name="Rouse G."/>
            <person name="Saenphimmachak C."/>
            <person name="Sehra H.K."/>
            <person name="Sheridan E."/>
            <person name="Shownkeen R."/>
            <person name="Sims S."/>
            <person name="Skuce C.D."/>
            <person name="Smith M."/>
            <person name="Steward C."/>
            <person name="Subramanian S."/>
            <person name="Sycamore N."/>
            <person name="Tracey A."/>
            <person name="Tromans A."/>
            <person name="Van Helmond Z."/>
            <person name="Wall M."/>
            <person name="Wallis J.M."/>
            <person name="White S."/>
            <person name="Whitehead S.L."/>
            <person name="Wilkinson J.E."/>
            <person name="Willey D.L."/>
            <person name="Williams H."/>
            <person name="Wilming L."/>
            <person name="Wray P.W."/>
            <person name="Wu Z."/>
            <person name="Coulson A."/>
            <person name="Vaudin M."/>
            <person name="Sulston J.E."/>
            <person name="Durbin R."/>
            <person name="Hubbard T."/>
            <person name="Wooster R."/>
            <person name="Dunham I."/>
            <person name="Carter N.P."/>
            <person name="McVean G."/>
            <person name="Ross M.T."/>
            <person name="Harrow J."/>
            <person name="Olson M.V."/>
            <person name="Beck S."/>
            <person name="Rogers J."/>
            <person name="Bentley D.R."/>
            <person name="Banerjee R."/>
            <person name="Bryant S.P."/>
            <person name="Burford D.C."/>
            <person name="Burrill W.D."/>
            <person name="Clegg S.M."/>
            <person name="Dhami P."/>
            <person name="Dovey O."/>
            <person name="Faulkner L.M."/>
            <person name="Gribble S.M."/>
            <person name="Langford C.F."/>
            <person name="Pandian R.D."/>
            <person name="Porter K.M."/>
            <person name="Prigmore E."/>
        </authorList>
    </citation>
    <scope>NUCLEOTIDE SEQUENCE [LARGE SCALE GENOMIC DNA]</scope>
</reference>
<name>A0A8Q3SHW4_HUMAN</name>